<keyword evidence="2 5" id="KW-0238">DNA-binding</keyword>
<dbReference type="InterPro" id="IPR036693">
    <property type="entry name" value="TF_LuxR_autoind-bd_dom_sf"/>
</dbReference>
<evidence type="ECO:0000313" key="5">
    <source>
        <dbReference type="EMBL" id="MBB4285470.1"/>
    </source>
</evidence>
<dbReference type="Gene3D" id="1.10.10.10">
    <property type="entry name" value="Winged helix-like DNA-binding domain superfamily/Winged helix DNA-binding domain"/>
    <property type="match status" value="1"/>
</dbReference>
<keyword evidence="6" id="KW-1185">Reference proteome</keyword>
<evidence type="ECO:0000256" key="2">
    <source>
        <dbReference type="ARBA" id="ARBA00023125"/>
    </source>
</evidence>
<proteinExistence type="predicted"/>
<gene>
    <name evidence="5" type="ORF">GGD88_001188</name>
</gene>
<dbReference type="SMART" id="SM00421">
    <property type="entry name" value="HTH_LUXR"/>
    <property type="match status" value="1"/>
</dbReference>
<feature type="domain" description="HTH luxR-type" evidence="4">
    <location>
        <begin position="183"/>
        <end position="248"/>
    </location>
</feature>
<keyword evidence="1" id="KW-0805">Transcription regulation</keyword>
<dbReference type="InterPro" id="IPR016032">
    <property type="entry name" value="Sig_transdc_resp-reg_C-effctor"/>
</dbReference>
<dbReference type="GO" id="GO:0006355">
    <property type="term" value="P:regulation of DNA-templated transcription"/>
    <property type="evidence" value="ECO:0007669"/>
    <property type="project" value="InterPro"/>
</dbReference>
<dbReference type="CDD" id="cd06170">
    <property type="entry name" value="LuxR_C_like"/>
    <property type="match status" value="1"/>
</dbReference>
<dbReference type="PANTHER" id="PTHR44688">
    <property type="entry name" value="DNA-BINDING TRANSCRIPTIONAL ACTIVATOR DEVR_DOSR"/>
    <property type="match status" value="1"/>
</dbReference>
<evidence type="ECO:0000313" key="6">
    <source>
        <dbReference type="Proteomes" id="UP000555728"/>
    </source>
</evidence>
<organism evidence="5 6">
    <name type="scientific">Roseospira goensis</name>
    <dbReference type="NCBI Taxonomy" id="391922"/>
    <lineage>
        <taxon>Bacteria</taxon>
        <taxon>Pseudomonadati</taxon>
        <taxon>Pseudomonadota</taxon>
        <taxon>Alphaproteobacteria</taxon>
        <taxon>Rhodospirillales</taxon>
        <taxon>Rhodospirillaceae</taxon>
        <taxon>Roseospira</taxon>
    </lineage>
</organism>
<reference evidence="5 6" key="1">
    <citation type="submission" date="2020-08" db="EMBL/GenBank/DDBJ databases">
        <title>Genome sequencing of Purple Non-Sulfur Bacteria from various extreme environments.</title>
        <authorList>
            <person name="Mayer M."/>
        </authorList>
    </citation>
    <scope>NUCLEOTIDE SEQUENCE [LARGE SCALE GENOMIC DNA]</scope>
    <source>
        <strain evidence="5 6">JA135</strain>
    </source>
</reference>
<dbReference type="Gene3D" id="3.30.450.80">
    <property type="entry name" value="Transcription factor LuxR-like, autoinducer-binding domain"/>
    <property type="match status" value="1"/>
</dbReference>
<keyword evidence="3" id="KW-0804">Transcription</keyword>
<sequence>MTHQGTLTAMTGLTLFLDRLAEARTRDIAWRETVAHFGGHGFEGVLSLTCVPDADGRGTRRLLASVEAAVVAVCEDRAAALKDGALAHMAGALRPALLTTETCGTAAPDEAPPPLLLAAAGAGYGGLLLVPLRCGGVACAAGMILLSRHAPAVCRDLVDRHGLELVYAASQAQLRLGQLGVEEDGAAPALTNREREVLVLSAHGMTTREVAEALGISVSGVNFHIGNAARKLGANNRTHATSLAIAGGLIAV</sequence>
<dbReference type="EMBL" id="JACIGI010000007">
    <property type="protein sequence ID" value="MBB4285470.1"/>
    <property type="molecule type" value="Genomic_DNA"/>
</dbReference>
<comment type="caution">
    <text evidence="5">The sequence shown here is derived from an EMBL/GenBank/DDBJ whole genome shotgun (WGS) entry which is preliminary data.</text>
</comment>
<dbReference type="PRINTS" id="PR00038">
    <property type="entry name" value="HTHLUXR"/>
</dbReference>
<dbReference type="PROSITE" id="PS50043">
    <property type="entry name" value="HTH_LUXR_2"/>
    <property type="match status" value="1"/>
</dbReference>
<protein>
    <submittedName>
        <fullName evidence="5">DNA-binding CsgD family transcriptional regulator</fullName>
    </submittedName>
</protein>
<dbReference type="Pfam" id="PF00196">
    <property type="entry name" value="GerE"/>
    <property type="match status" value="1"/>
</dbReference>
<accession>A0A7W6RY99</accession>
<evidence type="ECO:0000256" key="1">
    <source>
        <dbReference type="ARBA" id="ARBA00023015"/>
    </source>
</evidence>
<dbReference type="RefSeq" id="WP_281392835.1">
    <property type="nucleotide sequence ID" value="NZ_JACIGI010000007.1"/>
</dbReference>
<dbReference type="InterPro" id="IPR036388">
    <property type="entry name" value="WH-like_DNA-bd_sf"/>
</dbReference>
<dbReference type="SUPFAM" id="SSF46894">
    <property type="entry name" value="C-terminal effector domain of the bipartite response regulators"/>
    <property type="match status" value="1"/>
</dbReference>
<dbReference type="GO" id="GO:0003677">
    <property type="term" value="F:DNA binding"/>
    <property type="evidence" value="ECO:0007669"/>
    <property type="project" value="UniProtKB-KW"/>
</dbReference>
<dbReference type="Proteomes" id="UP000555728">
    <property type="component" value="Unassembled WGS sequence"/>
</dbReference>
<dbReference type="InterPro" id="IPR000792">
    <property type="entry name" value="Tscrpt_reg_LuxR_C"/>
</dbReference>
<name>A0A7W6RY99_9PROT</name>
<dbReference type="PANTHER" id="PTHR44688:SF16">
    <property type="entry name" value="DNA-BINDING TRANSCRIPTIONAL ACTIVATOR DEVR_DOSR"/>
    <property type="match status" value="1"/>
</dbReference>
<evidence type="ECO:0000259" key="4">
    <source>
        <dbReference type="PROSITE" id="PS50043"/>
    </source>
</evidence>
<evidence type="ECO:0000256" key="3">
    <source>
        <dbReference type="ARBA" id="ARBA00023163"/>
    </source>
</evidence>
<dbReference type="AlphaFoldDB" id="A0A7W6RY99"/>